<evidence type="ECO:0000256" key="7">
    <source>
        <dbReference type="SAM" id="MobiDB-lite"/>
    </source>
</evidence>
<name>A0A840QFV1_9PSEU</name>
<comment type="caution">
    <text evidence="10">The sequence shown here is derived from an EMBL/GenBank/DDBJ whole genome shotgun (WGS) entry which is preliminary data.</text>
</comment>
<dbReference type="InterPro" id="IPR006153">
    <property type="entry name" value="Cation/H_exchanger_TM"/>
</dbReference>
<dbReference type="AlphaFoldDB" id="A0A840QFV1"/>
<evidence type="ECO:0000259" key="9">
    <source>
        <dbReference type="Pfam" id="PF00999"/>
    </source>
</evidence>
<keyword evidence="6 8" id="KW-0472">Membrane</keyword>
<evidence type="ECO:0000313" key="10">
    <source>
        <dbReference type="EMBL" id="MBB5158820.1"/>
    </source>
</evidence>
<evidence type="ECO:0000256" key="1">
    <source>
        <dbReference type="ARBA" id="ARBA00004141"/>
    </source>
</evidence>
<organism evidence="10 11">
    <name type="scientific">Saccharopolyspora phatthalungensis</name>
    <dbReference type="NCBI Taxonomy" id="664693"/>
    <lineage>
        <taxon>Bacteria</taxon>
        <taxon>Bacillati</taxon>
        <taxon>Actinomycetota</taxon>
        <taxon>Actinomycetes</taxon>
        <taxon>Pseudonocardiales</taxon>
        <taxon>Pseudonocardiaceae</taxon>
        <taxon>Saccharopolyspora</taxon>
    </lineage>
</organism>
<gene>
    <name evidence="10" type="ORF">BJ970_006419</name>
</gene>
<dbReference type="GO" id="GO:1902600">
    <property type="term" value="P:proton transmembrane transport"/>
    <property type="evidence" value="ECO:0007669"/>
    <property type="project" value="InterPro"/>
</dbReference>
<dbReference type="InterPro" id="IPR050794">
    <property type="entry name" value="CPA2_transporter"/>
</dbReference>
<feature type="transmembrane region" description="Helical" evidence="8">
    <location>
        <begin position="20"/>
        <end position="40"/>
    </location>
</feature>
<keyword evidence="11" id="KW-1185">Reference proteome</keyword>
<keyword evidence="3 8" id="KW-0812">Transmembrane</keyword>
<dbReference type="Gene3D" id="1.20.1530.20">
    <property type="match status" value="1"/>
</dbReference>
<dbReference type="EMBL" id="JACHIW010000002">
    <property type="protein sequence ID" value="MBB5158820.1"/>
    <property type="molecule type" value="Genomic_DNA"/>
</dbReference>
<accession>A0A840QFV1</accession>
<dbReference type="Pfam" id="PF00999">
    <property type="entry name" value="Na_H_Exchanger"/>
    <property type="match status" value="1"/>
</dbReference>
<evidence type="ECO:0000256" key="8">
    <source>
        <dbReference type="SAM" id="Phobius"/>
    </source>
</evidence>
<dbReference type="Proteomes" id="UP000584374">
    <property type="component" value="Unassembled WGS sequence"/>
</dbReference>
<feature type="domain" description="Cation/H+ exchanger transmembrane" evidence="9">
    <location>
        <begin position="1"/>
        <end position="316"/>
    </location>
</feature>
<evidence type="ECO:0000256" key="2">
    <source>
        <dbReference type="ARBA" id="ARBA00022448"/>
    </source>
</evidence>
<dbReference type="PANTHER" id="PTHR32468:SF0">
    <property type="entry name" value="K(+)_H(+) ANTIPORTER 1"/>
    <property type="match status" value="1"/>
</dbReference>
<feature type="transmembrane region" description="Helical" evidence="8">
    <location>
        <begin position="158"/>
        <end position="184"/>
    </location>
</feature>
<comment type="subcellular location">
    <subcellularLocation>
        <location evidence="1">Membrane</location>
        <topology evidence="1">Multi-pass membrane protein</topology>
    </subcellularLocation>
</comment>
<dbReference type="InterPro" id="IPR038770">
    <property type="entry name" value="Na+/solute_symporter_sf"/>
</dbReference>
<evidence type="ECO:0000256" key="3">
    <source>
        <dbReference type="ARBA" id="ARBA00022692"/>
    </source>
</evidence>
<keyword evidence="2" id="KW-0813">Transport</keyword>
<dbReference type="GO" id="GO:0015297">
    <property type="term" value="F:antiporter activity"/>
    <property type="evidence" value="ECO:0007669"/>
    <property type="project" value="InterPro"/>
</dbReference>
<reference evidence="10 11" key="1">
    <citation type="submission" date="2020-08" db="EMBL/GenBank/DDBJ databases">
        <title>Sequencing the genomes of 1000 actinobacteria strains.</title>
        <authorList>
            <person name="Klenk H.-P."/>
        </authorList>
    </citation>
    <scope>NUCLEOTIDE SEQUENCE [LARGE SCALE GENOMIC DNA]</scope>
    <source>
        <strain evidence="10 11">DSM 45584</strain>
    </source>
</reference>
<evidence type="ECO:0000256" key="4">
    <source>
        <dbReference type="ARBA" id="ARBA00022989"/>
    </source>
</evidence>
<keyword evidence="4 8" id="KW-1133">Transmembrane helix</keyword>
<proteinExistence type="predicted"/>
<dbReference type="GO" id="GO:0016020">
    <property type="term" value="C:membrane"/>
    <property type="evidence" value="ECO:0007669"/>
    <property type="project" value="UniProtKB-SubCell"/>
</dbReference>
<dbReference type="PANTHER" id="PTHR32468">
    <property type="entry name" value="CATION/H + ANTIPORTER"/>
    <property type="match status" value="1"/>
</dbReference>
<feature type="transmembrane region" description="Helical" evidence="8">
    <location>
        <begin position="236"/>
        <end position="254"/>
    </location>
</feature>
<feature type="transmembrane region" description="Helical" evidence="8">
    <location>
        <begin position="87"/>
        <end position="111"/>
    </location>
</feature>
<feature type="transmembrane region" description="Helical" evidence="8">
    <location>
        <begin position="118"/>
        <end position="138"/>
    </location>
</feature>
<protein>
    <submittedName>
        <fullName evidence="10">Kef-type K+ transport system membrane component KefB</fullName>
    </submittedName>
</protein>
<keyword evidence="5" id="KW-0406">Ion transport</keyword>
<evidence type="ECO:0000256" key="5">
    <source>
        <dbReference type="ARBA" id="ARBA00023065"/>
    </source>
</evidence>
<feature type="transmembrane region" description="Helical" evidence="8">
    <location>
        <begin position="52"/>
        <end position="75"/>
    </location>
</feature>
<feature type="transmembrane region" description="Helical" evidence="8">
    <location>
        <begin position="205"/>
        <end position="224"/>
    </location>
</feature>
<feature type="region of interest" description="Disordered" evidence="7">
    <location>
        <begin position="338"/>
        <end position="377"/>
    </location>
</feature>
<feature type="transmembrane region" description="Helical" evidence="8">
    <location>
        <begin position="295"/>
        <end position="314"/>
    </location>
</feature>
<sequence>MFLVGMGLNDNPMRGKGRTAVTVSLASMLLPFGLGCLLALHLVTRYPAVHHLGFVLFMGAAMSVTAFPVLARILSDHGLIRTPLGELSLSCAAISDVIAWATLAVVVTLLGGNGRPQWLIVFVIPFVLVMFLVVRPFLERWFRASRGDGQRRIFPVALTGLLVSGALTEWMGLHFIFGAFLFGVIMPGEGTGSAPAKLRESMERIGGVLLLPVYFVIAGLKVDLSAMNLASVGDLVLILLVAVGGKFGGTYLAARASKVDSRDATALAILMNTRGLTELVILTVGLQLGVLNRELYSLMVVMALLTTAMAGPLLRRLYPSKRIHEVILQTAGKAGTVVAEGGPDNASHDGSDNGTTMPDAPGPARRPDPGGSGISQF</sequence>
<evidence type="ECO:0000313" key="11">
    <source>
        <dbReference type="Proteomes" id="UP000584374"/>
    </source>
</evidence>
<evidence type="ECO:0000256" key="6">
    <source>
        <dbReference type="ARBA" id="ARBA00023136"/>
    </source>
</evidence>